<dbReference type="GO" id="GO:0015667">
    <property type="term" value="F:site-specific DNA-methyltransferase (cytosine-N4-specific) activity"/>
    <property type="evidence" value="ECO:0007669"/>
    <property type="project" value="UniProtKB-EC"/>
</dbReference>
<evidence type="ECO:0000256" key="3">
    <source>
        <dbReference type="ARBA" id="ARBA00022603"/>
    </source>
</evidence>
<accession>A0A7C4D126</accession>
<keyword evidence="4 10" id="KW-0808">Transferase</keyword>
<keyword evidence="3 10" id="KW-0489">Methyltransferase</keyword>
<comment type="caution">
    <text evidence="10">The sequence shown here is derived from an EMBL/GenBank/DDBJ whole genome shotgun (WGS) entry which is preliminary data.</text>
</comment>
<dbReference type="SUPFAM" id="SSF53335">
    <property type="entry name" value="S-adenosyl-L-methionine-dependent methyltransferases"/>
    <property type="match status" value="1"/>
</dbReference>
<evidence type="ECO:0000256" key="2">
    <source>
        <dbReference type="ARBA" id="ARBA00012185"/>
    </source>
</evidence>
<reference evidence="10" key="1">
    <citation type="journal article" date="2020" name="mSystems">
        <title>Genome- and Community-Level Interaction Insights into Carbon Utilization and Element Cycling Functions of Hydrothermarchaeota in Hydrothermal Sediment.</title>
        <authorList>
            <person name="Zhou Z."/>
            <person name="Liu Y."/>
            <person name="Xu W."/>
            <person name="Pan J."/>
            <person name="Luo Z.H."/>
            <person name="Li M."/>
        </authorList>
    </citation>
    <scope>NUCLEOTIDE SEQUENCE [LARGE SCALE GENOMIC DNA]</scope>
    <source>
        <strain evidence="10">SpSt-658</strain>
    </source>
</reference>
<name>A0A7C4D126_9CREN</name>
<organism evidence="10">
    <name type="scientific">Ignisphaera aggregans</name>
    <dbReference type="NCBI Taxonomy" id="334771"/>
    <lineage>
        <taxon>Archaea</taxon>
        <taxon>Thermoproteota</taxon>
        <taxon>Thermoprotei</taxon>
        <taxon>Desulfurococcales</taxon>
        <taxon>Desulfurococcaceae</taxon>
        <taxon>Ignisphaera</taxon>
    </lineage>
</organism>
<proteinExistence type="inferred from homology"/>
<keyword evidence="7" id="KW-0238">DNA-binding</keyword>
<dbReference type="GO" id="GO:0008170">
    <property type="term" value="F:N-methyltransferase activity"/>
    <property type="evidence" value="ECO:0007669"/>
    <property type="project" value="InterPro"/>
</dbReference>
<dbReference type="EC" id="2.1.1.113" evidence="2"/>
<feature type="domain" description="DNA methylase N-4/N-6" evidence="9">
    <location>
        <begin position="38"/>
        <end position="172"/>
    </location>
</feature>
<dbReference type="Gene3D" id="3.40.50.150">
    <property type="entry name" value="Vaccinia Virus protein VP39"/>
    <property type="match status" value="2"/>
</dbReference>
<dbReference type="PRINTS" id="PR00508">
    <property type="entry name" value="S21N4MTFRASE"/>
</dbReference>
<dbReference type="AlphaFoldDB" id="A0A7C4D126"/>
<dbReference type="GO" id="GO:0003677">
    <property type="term" value="F:DNA binding"/>
    <property type="evidence" value="ECO:0007669"/>
    <property type="project" value="UniProtKB-KW"/>
</dbReference>
<feature type="domain" description="DNA methylase N-4/N-6" evidence="9">
    <location>
        <begin position="438"/>
        <end position="517"/>
    </location>
</feature>
<evidence type="ECO:0000256" key="4">
    <source>
        <dbReference type="ARBA" id="ARBA00022679"/>
    </source>
</evidence>
<dbReference type="InterPro" id="IPR002941">
    <property type="entry name" value="DNA_methylase_N4/N6"/>
</dbReference>
<evidence type="ECO:0000256" key="5">
    <source>
        <dbReference type="ARBA" id="ARBA00022691"/>
    </source>
</evidence>
<dbReference type="InterPro" id="IPR017985">
    <property type="entry name" value="MeTrfase_CN4_CS"/>
</dbReference>
<gene>
    <name evidence="10" type="ORF">ENU31_04275</name>
</gene>
<evidence type="ECO:0000256" key="1">
    <source>
        <dbReference type="ARBA" id="ARBA00010203"/>
    </source>
</evidence>
<dbReference type="InterPro" id="IPR001091">
    <property type="entry name" value="RM_Methyltransferase"/>
</dbReference>
<comment type="catalytic activity">
    <reaction evidence="8">
        <text>a 2'-deoxycytidine in DNA + S-adenosyl-L-methionine = an N(4)-methyl-2'-deoxycytidine in DNA + S-adenosyl-L-homocysteine + H(+)</text>
        <dbReference type="Rhea" id="RHEA:16857"/>
        <dbReference type="Rhea" id="RHEA-COMP:11369"/>
        <dbReference type="Rhea" id="RHEA-COMP:13674"/>
        <dbReference type="ChEBI" id="CHEBI:15378"/>
        <dbReference type="ChEBI" id="CHEBI:57856"/>
        <dbReference type="ChEBI" id="CHEBI:59789"/>
        <dbReference type="ChEBI" id="CHEBI:85452"/>
        <dbReference type="ChEBI" id="CHEBI:137933"/>
        <dbReference type="EC" id="2.1.1.113"/>
    </reaction>
</comment>
<dbReference type="EMBL" id="DTCA01000130">
    <property type="protein sequence ID" value="HGM07607.1"/>
    <property type="molecule type" value="Genomic_DNA"/>
</dbReference>
<evidence type="ECO:0000259" key="9">
    <source>
        <dbReference type="Pfam" id="PF01555"/>
    </source>
</evidence>
<comment type="similarity">
    <text evidence="1">Belongs to the N(4)/N(6)-methyltransferase family. N(4) subfamily.</text>
</comment>
<dbReference type="InterPro" id="IPR029063">
    <property type="entry name" value="SAM-dependent_MTases_sf"/>
</dbReference>
<dbReference type="PROSITE" id="PS00093">
    <property type="entry name" value="N4_MTASE"/>
    <property type="match status" value="1"/>
</dbReference>
<dbReference type="GO" id="GO:0009307">
    <property type="term" value="P:DNA restriction-modification system"/>
    <property type="evidence" value="ECO:0007669"/>
    <property type="project" value="UniProtKB-KW"/>
</dbReference>
<evidence type="ECO:0000313" key="10">
    <source>
        <dbReference type="EMBL" id="HGM07607.1"/>
    </source>
</evidence>
<evidence type="ECO:0000256" key="7">
    <source>
        <dbReference type="ARBA" id="ARBA00023125"/>
    </source>
</evidence>
<dbReference type="GO" id="GO:0032259">
    <property type="term" value="P:methylation"/>
    <property type="evidence" value="ECO:0007669"/>
    <property type="project" value="UniProtKB-KW"/>
</dbReference>
<protein>
    <recommendedName>
        <fullName evidence="2">site-specific DNA-methyltransferase (cytosine-N(4)-specific)</fullName>
        <ecNumber evidence="2">2.1.1.113</ecNumber>
    </recommendedName>
</protein>
<dbReference type="Pfam" id="PF01555">
    <property type="entry name" value="N6_N4_Mtase"/>
    <property type="match status" value="2"/>
</dbReference>
<sequence length="530" mass="62331">MNQDKWFTEWQTYRNSWIPKIVIGDTRKIIPLLPDNYIDCVLTSPPYWMQRDYDHPQQIGRESTVEEYVHEIVKIFEMIKPKLKKTATIFLNIGYKYYNEELLLIPEMIAIEMSRSGYMLKNKVIWYKPNAVPTSSRNRLNNTYEPVLVFIKKESKEFYYFNLEEIGEEPKTLHDYLSKINTIKPEDYLGLRVIDSLRYRETRKGIVVGVKYHGKKVYEALVKWNDGELEYLSIGDLIDEYPEEILYKCPYCGTSLNNWDIVLSIANYKKLVCSYCGGIYPCGVFPQPIIAKNREEVLLNEIVVQEAEEKKYLTKIPRSSKYMTAKTIVSSSPVGRLALAGEYLVVKRRWRIPQPLVAFYLRYWRDQRGVSIKEIDRFFNYRNTSAHWFRYDFGEWGRGGSIPRPNDWIKLKQLLRFDDTYDTLITEVVLVLSTVKPKKIKNPGDVWCIKLEQYPEAHFSIFPRELVEKCIKLGCPPKGIVLDPFGGSGTVGEVALKLKRRAILIELKKEYLDLIKKRCRVVDIYPREIY</sequence>
<evidence type="ECO:0000256" key="8">
    <source>
        <dbReference type="ARBA" id="ARBA00049120"/>
    </source>
</evidence>
<keyword evidence="6" id="KW-0680">Restriction system</keyword>
<evidence type="ECO:0000256" key="6">
    <source>
        <dbReference type="ARBA" id="ARBA00022747"/>
    </source>
</evidence>
<keyword evidence="5" id="KW-0949">S-adenosyl-L-methionine</keyword>